<accession>A0A226MKX3</accession>
<dbReference type="AlphaFoldDB" id="A0A226MKX3"/>
<dbReference type="Proteomes" id="UP000198323">
    <property type="component" value="Unassembled WGS sequence"/>
</dbReference>
<feature type="compositionally biased region" description="Polar residues" evidence="1">
    <location>
        <begin position="15"/>
        <end position="25"/>
    </location>
</feature>
<feature type="region of interest" description="Disordered" evidence="1">
    <location>
        <begin position="1"/>
        <end position="61"/>
    </location>
</feature>
<feature type="compositionally biased region" description="Acidic residues" evidence="1">
    <location>
        <begin position="36"/>
        <end position="50"/>
    </location>
</feature>
<reference evidence="2 3" key="1">
    <citation type="submission" date="2016-07" db="EMBL/GenBank/DDBJ databases">
        <title>Disparate Historic Effective Population Sizes Predicted by Modern Levels of Genome Diversity for the Scaled Quail (Callipepla squamata) and the Northern Bobwhite (Colinus virginianus): Inferences from First and Second Generation Draft Genome Assemblies for Sympatric New World Quail.</title>
        <authorList>
            <person name="Oldeschulte D.L."/>
            <person name="Halley Y.A."/>
            <person name="Bhattarai E.K."/>
            <person name="Brashear W.A."/>
            <person name="Hill J."/>
            <person name="Metz R.P."/>
            <person name="Johnson C.D."/>
            <person name="Rollins D."/>
            <person name="Peterson M.J."/>
            <person name="Bickhart D.M."/>
            <person name="Decker J.E."/>
            <person name="Seabury C.M."/>
        </authorList>
    </citation>
    <scope>NUCLEOTIDE SEQUENCE [LARGE SCALE GENOMIC DNA]</scope>
    <source>
        <strain evidence="2 3">Texas</strain>
        <tissue evidence="2">Leg muscle</tissue>
    </source>
</reference>
<organism evidence="2 3">
    <name type="scientific">Callipepla squamata</name>
    <name type="common">Scaled quail</name>
    <dbReference type="NCBI Taxonomy" id="9009"/>
    <lineage>
        <taxon>Eukaryota</taxon>
        <taxon>Metazoa</taxon>
        <taxon>Chordata</taxon>
        <taxon>Craniata</taxon>
        <taxon>Vertebrata</taxon>
        <taxon>Euteleostomi</taxon>
        <taxon>Archelosauria</taxon>
        <taxon>Archosauria</taxon>
        <taxon>Dinosauria</taxon>
        <taxon>Saurischia</taxon>
        <taxon>Theropoda</taxon>
        <taxon>Coelurosauria</taxon>
        <taxon>Aves</taxon>
        <taxon>Neognathae</taxon>
        <taxon>Galloanserae</taxon>
        <taxon>Galliformes</taxon>
        <taxon>Odontophoridae</taxon>
        <taxon>Callipepla</taxon>
    </lineage>
</organism>
<name>A0A226MKX3_CALSU</name>
<dbReference type="EMBL" id="MCFN01000685">
    <property type="protein sequence ID" value="OXB55945.1"/>
    <property type="molecule type" value="Genomic_DNA"/>
</dbReference>
<keyword evidence="3" id="KW-1185">Reference proteome</keyword>
<feature type="region of interest" description="Disordered" evidence="1">
    <location>
        <begin position="74"/>
        <end position="105"/>
    </location>
</feature>
<evidence type="ECO:0000313" key="3">
    <source>
        <dbReference type="Proteomes" id="UP000198323"/>
    </source>
</evidence>
<dbReference type="STRING" id="9009.A0A226MKX3"/>
<proteinExistence type="predicted"/>
<protein>
    <submittedName>
        <fullName evidence="2">Uncharacterized protein</fullName>
    </submittedName>
</protein>
<evidence type="ECO:0000256" key="1">
    <source>
        <dbReference type="SAM" id="MobiDB-lite"/>
    </source>
</evidence>
<evidence type="ECO:0000313" key="2">
    <source>
        <dbReference type="EMBL" id="OXB55945.1"/>
    </source>
</evidence>
<gene>
    <name evidence="2" type="ORF">ASZ78_003889</name>
</gene>
<comment type="caution">
    <text evidence="2">The sequence shown here is derived from an EMBL/GenBank/DDBJ whole genome shotgun (WGS) entry which is preliminary data.</text>
</comment>
<sequence length="105" mass="11074">MQGVGVRRSCPQPQPTSSRSAVDRSQGSDDVLVLVDSEDDDDYDEDEGNREEDTMGSSSKHEVMALVNGSSVQAAYPSCPTGGDKGEQHGGVAHQEMSGEGTRST</sequence>